<dbReference type="EC" id="2.3.1.31" evidence="2"/>
<comment type="caution">
    <text evidence="2">Lacks conserved residue(s) required for the propagation of feature annotation.</text>
</comment>
<dbReference type="NCBIfam" id="TIGR01392">
    <property type="entry name" value="homoserO_Ac_trn"/>
    <property type="match status" value="1"/>
</dbReference>
<feature type="active site" evidence="2 3">
    <location>
        <position position="295"/>
    </location>
</feature>
<evidence type="ECO:0000256" key="1">
    <source>
        <dbReference type="ARBA" id="ARBA00022679"/>
    </source>
</evidence>
<evidence type="ECO:0000313" key="5">
    <source>
        <dbReference type="EMBL" id="MBG9377006.1"/>
    </source>
</evidence>
<keyword evidence="6" id="KW-1185">Reference proteome</keyword>
<accession>A0A931GUT1</accession>
<dbReference type="PIRSF" id="PIRSF000443">
    <property type="entry name" value="Homoser_Ac_trans"/>
    <property type="match status" value="1"/>
</dbReference>
<comment type="function">
    <text evidence="2">Transfers an acetyl group from acetyl-CoA to L-homoserine, forming acetyl-L-homoserine.</text>
</comment>
<dbReference type="HAMAP" id="MF_00296">
    <property type="entry name" value="MetX_acyltransf"/>
    <property type="match status" value="1"/>
</dbReference>
<keyword evidence="2" id="KW-0486">Methionine biosynthesis</keyword>
<evidence type="ECO:0000256" key="3">
    <source>
        <dbReference type="PIRSR" id="PIRSR000443-1"/>
    </source>
</evidence>
<dbReference type="EMBL" id="JADWYR010000002">
    <property type="protein sequence ID" value="MBG9377006.1"/>
    <property type="molecule type" value="Genomic_DNA"/>
</dbReference>
<dbReference type="GO" id="GO:0004414">
    <property type="term" value="F:homoserine O-acetyltransferase activity"/>
    <property type="evidence" value="ECO:0007669"/>
    <property type="project" value="UniProtKB-UniRule"/>
</dbReference>
<comment type="subunit">
    <text evidence="2">Homodimer.</text>
</comment>
<feature type="active site" evidence="2 3">
    <location>
        <position position="324"/>
    </location>
</feature>
<evidence type="ECO:0000313" key="6">
    <source>
        <dbReference type="Proteomes" id="UP000628448"/>
    </source>
</evidence>
<feature type="active site" description="Nucleophile" evidence="2 3">
    <location>
        <position position="135"/>
    </location>
</feature>
<dbReference type="AlphaFoldDB" id="A0A931GUT1"/>
<keyword evidence="2 5" id="KW-0012">Acyltransferase</keyword>
<keyword evidence="2" id="KW-0028">Amino-acid biosynthesis</keyword>
<dbReference type="PANTHER" id="PTHR32268:SF11">
    <property type="entry name" value="HOMOSERINE O-ACETYLTRANSFERASE"/>
    <property type="match status" value="1"/>
</dbReference>
<dbReference type="InterPro" id="IPR008220">
    <property type="entry name" value="HAT_MetX-like"/>
</dbReference>
<name>A0A931GUT1_9BACT</name>
<comment type="catalytic activity">
    <reaction evidence="2">
        <text>L-homoserine + acetyl-CoA = O-acetyl-L-homoserine + CoA</text>
        <dbReference type="Rhea" id="RHEA:13701"/>
        <dbReference type="ChEBI" id="CHEBI:57287"/>
        <dbReference type="ChEBI" id="CHEBI:57288"/>
        <dbReference type="ChEBI" id="CHEBI:57476"/>
        <dbReference type="ChEBI" id="CHEBI:57716"/>
        <dbReference type="EC" id="2.3.1.31"/>
    </reaction>
</comment>
<proteinExistence type="inferred from homology"/>
<dbReference type="Proteomes" id="UP000628448">
    <property type="component" value="Unassembled WGS sequence"/>
</dbReference>
<dbReference type="PANTHER" id="PTHR32268">
    <property type="entry name" value="HOMOSERINE O-ACETYLTRANSFERASE"/>
    <property type="match status" value="1"/>
</dbReference>
<dbReference type="Pfam" id="PF00561">
    <property type="entry name" value="Abhydrolase_1"/>
    <property type="match status" value="1"/>
</dbReference>
<dbReference type="InterPro" id="IPR029058">
    <property type="entry name" value="AB_hydrolase_fold"/>
</dbReference>
<organism evidence="5 6">
    <name type="scientific">Panacibacter microcysteis</name>
    <dbReference type="NCBI Taxonomy" id="2793269"/>
    <lineage>
        <taxon>Bacteria</taxon>
        <taxon>Pseudomonadati</taxon>
        <taxon>Bacteroidota</taxon>
        <taxon>Chitinophagia</taxon>
        <taxon>Chitinophagales</taxon>
        <taxon>Chitinophagaceae</taxon>
        <taxon>Panacibacter</taxon>
    </lineage>
</organism>
<dbReference type="GO" id="GO:0005737">
    <property type="term" value="C:cytoplasm"/>
    <property type="evidence" value="ECO:0007669"/>
    <property type="project" value="UniProtKB-SubCell"/>
</dbReference>
<comment type="caution">
    <text evidence="5">The sequence shown here is derived from an EMBL/GenBank/DDBJ whole genome shotgun (WGS) entry which is preliminary data.</text>
</comment>
<sequence>MQPEIFYYNNSFTLESGRTIPGFHLAYTTLGALNASKSNVVWIFHALTANSNPAEWWSGLVGETKLFDPSKHFIVCVNMPGSCYGSIAPLDTDPLTDKTYYHDFPFFTTRDMIRSYEHLRTYLGIDKIWIGIGGSMGGQQLLEWNIENPDLFEFIFPIATNAEHSPWGVAFNASQRMCIENDPTWKEEQVDAGLEGMKIARSIALISYRHYEAYSKSQQGFTTATEGKSIDHKIFKAESYQRYQGEKLAKRFNAFSYYFLSHAMDKHNVGRGRDSVRAALQSIKAKTLVISISSDVLFPTSEQELLAAYIPNAKLAVIDSYYGHDGFLLEFETIESLVKDFINTSYRQPVTGNQ</sequence>
<evidence type="ECO:0000259" key="4">
    <source>
        <dbReference type="Pfam" id="PF00561"/>
    </source>
</evidence>
<feature type="binding site" evidence="2">
    <location>
        <position position="325"/>
    </location>
    <ligand>
        <name>substrate</name>
    </ligand>
</feature>
<dbReference type="GO" id="GO:0009086">
    <property type="term" value="P:methionine biosynthetic process"/>
    <property type="evidence" value="ECO:0007669"/>
    <property type="project" value="UniProtKB-UniRule"/>
</dbReference>
<comment type="subcellular location">
    <subcellularLocation>
        <location evidence="2">Cytoplasm</location>
    </subcellularLocation>
</comment>
<comment type="similarity">
    <text evidence="2">Belongs to the AB hydrolase superfamily. MetX family.</text>
</comment>
<dbReference type="GO" id="GO:0009092">
    <property type="term" value="P:homoserine metabolic process"/>
    <property type="evidence" value="ECO:0007669"/>
    <property type="project" value="TreeGrafter"/>
</dbReference>
<feature type="binding site" evidence="2">
    <location>
        <position position="201"/>
    </location>
    <ligand>
        <name>substrate</name>
    </ligand>
</feature>
<protein>
    <recommendedName>
        <fullName evidence="2">Homoserine O-acetyltransferase</fullName>
        <shortName evidence="2">HAT</shortName>
        <ecNumber evidence="2">2.3.1.31</ecNumber>
    </recommendedName>
    <alternativeName>
        <fullName evidence="2">Homoserine transacetylase</fullName>
        <shortName evidence="2">HTA</shortName>
    </alternativeName>
</protein>
<dbReference type="SUPFAM" id="SSF53474">
    <property type="entry name" value="alpha/beta-Hydrolases"/>
    <property type="match status" value="1"/>
</dbReference>
<reference evidence="5" key="1">
    <citation type="submission" date="2020-11" db="EMBL/GenBank/DDBJ databases">
        <title>Bacterial whole genome sequence for Panacibacter sp. DH6.</title>
        <authorList>
            <person name="Le V."/>
            <person name="Ko S."/>
            <person name="Ahn C.-Y."/>
            <person name="Oh H.-M."/>
        </authorList>
    </citation>
    <scope>NUCLEOTIDE SEQUENCE</scope>
    <source>
        <strain evidence="5">DH6</strain>
    </source>
</reference>
<gene>
    <name evidence="5" type="primary">metX</name>
    <name evidence="2" type="synonym">metXA</name>
    <name evidence="5" type="ORF">I5907_12245</name>
</gene>
<evidence type="ECO:0000256" key="2">
    <source>
        <dbReference type="HAMAP-Rule" id="MF_00296"/>
    </source>
</evidence>
<keyword evidence="1 2" id="KW-0808">Transferase</keyword>
<comment type="pathway">
    <text evidence="2">Amino-acid biosynthesis; L-methionine biosynthesis via de novo pathway; O-acetyl-L-homoserine from L-homoserine: step 1/1.</text>
</comment>
<dbReference type="Gene3D" id="3.40.50.1820">
    <property type="entry name" value="alpha/beta hydrolase"/>
    <property type="match status" value="1"/>
</dbReference>
<dbReference type="InterPro" id="IPR000073">
    <property type="entry name" value="AB_hydrolase_1"/>
</dbReference>
<feature type="domain" description="AB hydrolase-1" evidence="4">
    <location>
        <begin position="40"/>
        <end position="329"/>
    </location>
</feature>
<keyword evidence="2" id="KW-0963">Cytoplasm</keyword>
<dbReference type="RefSeq" id="WP_231402092.1">
    <property type="nucleotide sequence ID" value="NZ_JADWYR010000002.1"/>
</dbReference>